<dbReference type="InterPro" id="IPR051566">
    <property type="entry name" value="CNKSR"/>
</dbReference>
<feature type="non-terminal residue" evidence="3">
    <location>
        <position position="240"/>
    </location>
</feature>
<feature type="compositionally biased region" description="Low complexity" evidence="1">
    <location>
        <begin position="127"/>
        <end position="145"/>
    </location>
</feature>
<protein>
    <submittedName>
        <fullName evidence="3">Uncharacterized protein LOC106125107</fullName>
    </submittedName>
</protein>
<name>A0AAJ7EHK2_PAPXU</name>
<feature type="domain" description="PH" evidence="2">
    <location>
        <begin position="1"/>
        <end position="53"/>
    </location>
</feature>
<feature type="compositionally biased region" description="Basic and acidic residues" evidence="1">
    <location>
        <begin position="85"/>
        <end position="107"/>
    </location>
</feature>
<dbReference type="AlphaFoldDB" id="A0AAJ7EHK2"/>
<feature type="region of interest" description="Disordered" evidence="1">
    <location>
        <begin position="73"/>
        <end position="145"/>
    </location>
</feature>
<gene>
    <name evidence="3" type="primary">LOC106125107</name>
</gene>
<feature type="compositionally biased region" description="Acidic residues" evidence="1">
    <location>
        <begin position="75"/>
        <end position="84"/>
    </location>
</feature>
<evidence type="ECO:0000313" key="3">
    <source>
        <dbReference type="RefSeq" id="XP_013177641.1"/>
    </source>
</evidence>
<proteinExistence type="predicted"/>
<dbReference type="Gene3D" id="2.30.29.30">
    <property type="entry name" value="Pleckstrin-homology domain (PH domain)/Phosphotyrosine-binding domain (PTB)"/>
    <property type="match status" value="1"/>
</dbReference>
<dbReference type="SUPFAM" id="SSF50729">
    <property type="entry name" value="PH domain-like"/>
    <property type="match status" value="1"/>
</dbReference>
<dbReference type="RefSeq" id="XP_013177641.1">
    <property type="nucleotide sequence ID" value="XM_013322187.1"/>
</dbReference>
<reference evidence="3" key="1">
    <citation type="submission" date="2025-08" db="UniProtKB">
        <authorList>
            <consortium name="RefSeq"/>
        </authorList>
    </citation>
    <scope>IDENTIFICATION</scope>
</reference>
<dbReference type="PANTHER" id="PTHR12844">
    <property type="entry name" value="CONNECTOR ENCHANCER OF KINASE SUPPRESSOR OF RAS"/>
    <property type="match status" value="1"/>
</dbReference>
<sequence length="240" mass="26659">MIYLEGFTVCAAGEVKSRAHAFKVYHTGTAFYFACDSRDAMLAWIQLIHRATLLPSLLPPLTATTEIFKQFSETDYSDTESDSESPEKRHELRERERERERDKDKSKFGSLKKLTHRAQRSESQESVAHAPAPVPAGHAPGPAPAAASLDRKYLRFFSRNRTKEEHKPRKASPGRAAMVAGAAGAAGAAKRLPKPIDYIHASNPNLLDFEKSDFVTKPTIQVPRRVAHKPDTLVGLVTLE</sequence>
<organism evidence="3">
    <name type="scientific">Papilio xuthus</name>
    <name type="common">Asian swallowtail butterfly</name>
    <dbReference type="NCBI Taxonomy" id="66420"/>
    <lineage>
        <taxon>Eukaryota</taxon>
        <taxon>Metazoa</taxon>
        <taxon>Ecdysozoa</taxon>
        <taxon>Arthropoda</taxon>
        <taxon>Hexapoda</taxon>
        <taxon>Insecta</taxon>
        <taxon>Pterygota</taxon>
        <taxon>Neoptera</taxon>
        <taxon>Endopterygota</taxon>
        <taxon>Lepidoptera</taxon>
        <taxon>Glossata</taxon>
        <taxon>Ditrysia</taxon>
        <taxon>Papilionoidea</taxon>
        <taxon>Papilionidae</taxon>
        <taxon>Papilioninae</taxon>
        <taxon>Papilio</taxon>
    </lineage>
</organism>
<dbReference type="GeneID" id="106125107"/>
<evidence type="ECO:0000256" key="1">
    <source>
        <dbReference type="SAM" id="MobiDB-lite"/>
    </source>
</evidence>
<accession>A0AAJ7EHK2</accession>
<dbReference type="PROSITE" id="PS50003">
    <property type="entry name" value="PH_DOMAIN"/>
    <property type="match status" value="1"/>
</dbReference>
<evidence type="ECO:0000259" key="2">
    <source>
        <dbReference type="PROSITE" id="PS50003"/>
    </source>
</evidence>
<dbReference type="Proteomes" id="UP000694872">
    <property type="component" value="Unplaced"/>
</dbReference>
<dbReference type="InterPro" id="IPR001849">
    <property type="entry name" value="PH_domain"/>
</dbReference>
<dbReference type="PANTHER" id="PTHR12844:SF42">
    <property type="entry name" value="CONNECTOR ENHANCER OF KSR PROTEIN CNK"/>
    <property type="match status" value="1"/>
</dbReference>
<dbReference type="KEGG" id="pxu:106125107"/>
<dbReference type="InterPro" id="IPR011993">
    <property type="entry name" value="PH-like_dom_sf"/>
</dbReference>